<dbReference type="Pfam" id="PF23544">
    <property type="entry name" value="AtuA_ferredoxin"/>
    <property type="match status" value="1"/>
</dbReference>
<dbReference type="EMBL" id="CP086717">
    <property type="protein sequence ID" value="WOO81843.1"/>
    <property type="molecule type" value="Genomic_DNA"/>
</dbReference>
<dbReference type="InterPro" id="IPR056362">
    <property type="entry name" value="AtuA-like_ferredoxin_dom"/>
</dbReference>
<dbReference type="PANTHER" id="PTHR47585">
    <property type="match status" value="1"/>
</dbReference>
<organism evidence="3 4">
    <name type="scientific">Vanrija pseudolonga</name>
    <dbReference type="NCBI Taxonomy" id="143232"/>
    <lineage>
        <taxon>Eukaryota</taxon>
        <taxon>Fungi</taxon>
        <taxon>Dikarya</taxon>
        <taxon>Basidiomycota</taxon>
        <taxon>Agaricomycotina</taxon>
        <taxon>Tremellomycetes</taxon>
        <taxon>Trichosporonales</taxon>
        <taxon>Trichosporonaceae</taxon>
        <taxon>Vanrija</taxon>
    </lineage>
</organism>
<evidence type="ECO:0000259" key="2">
    <source>
        <dbReference type="Pfam" id="PF23544"/>
    </source>
</evidence>
<protein>
    <recommendedName>
        <fullName evidence="5">DUF1446-domain-containing protein</fullName>
    </recommendedName>
</protein>
<dbReference type="Pfam" id="PF07287">
    <property type="entry name" value="AtuA"/>
    <property type="match status" value="1"/>
</dbReference>
<reference evidence="3" key="1">
    <citation type="submission" date="2023-10" db="EMBL/GenBank/DDBJ databases">
        <authorList>
            <person name="Noh H."/>
        </authorList>
    </citation>
    <scope>NUCLEOTIDE SEQUENCE</scope>
    <source>
        <strain evidence="3">DUCC4014</strain>
    </source>
</reference>
<evidence type="ECO:0000259" key="1">
    <source>
        <dbReference type="Pfam" id="PF07287"/>
    </source>
</evidence>
<gene>
    <name evidence="3" type="ORF">LOC62_04G005361</name>
</gene>
<evidence type="ECO:0000313" key="3">
    <source>
        <dbReference type="EMBL" id="WOO81843.1"/>
    </source>
</evidence>
<feature type="domain" description="Acyclic terpene utilisation N-terminal" evidence="1">
    <location>
        <begin position="8"/>
        <end position="458"/>
    </location>
</feature>
<dbReference type="InterPro" id="IPR010839">
    <property type="entry name" value="AtuA_N"/>
</dbReference>
<dbReference type="AlphaFoldDB" id="A0AAF0Y7W0"/>
<dbReference type="RefSeq" id="XP_062627875.1">
    <property type="nucleotide sequence ID" value="XM_062771891.1"/>
</dbReference>
<keyword evidence="4" id="KW-1185">Reference proteome</keyword>
<proteinExistence type="predicted"/>
<feature type="domain" description="AtuA-like ferredoxin-fold" evidence="2">
    <location>
        <begin position="508"/>
        <end position="600"/>
    </location>
</feature>
<name>A0AAF0Y7W0_9TREE</name>
<dbReference type="GeneID" id="87808590"/>
<sequence length="615" mass="66893">MTRDTVCRIAAFSGYTGDKFSALKEQAEGSRAPILFGDYLAEMNIAWQALAIKADPTSGYEAIFLQHLRTAAKTIAKNKQKVLTNAGALNPKGLAEAVAALLKEEGVSLKVAYVQGDNILSRLPELAAAGETFHHLESDDRHLRDWKLKDRILSANAYVGARGVRAALEAGADVVITGRVTDASPVIAAAAWWHGWGWDEYDKLAGGLLAGHCIECGAYVTGGNSSGFLAYKDEYYDIVMGIAEIEASGEFVITKQPPRPGQWNGVVNDVTVRSQILYEIQGNVYLNPDVQALLDTMSVRNEGVDRVRVAGVRGIAPPETTKIAICAMAGYQAEAVVYACGLDVEEKFDTLKLQITHSLGGADAIKARFTTFDMTQYGVAAKDAETEAASTAMLRIFAQAEDLDAFGPARSLKTMINPEGLGHFPGFHFPLTFGNMTPVPYIEYWPGRVRQAHLPLTVGFVGSSDTLTVPAVGSDKTLPVQKSDDYEPARALVASEWGSTTRGPIGLIVHARSGDKGGNANVGFFVRHEDEYPWLQALLSKPELIRLMGKEYVGNRIERVELPGLKAVHFVIHDYLGKGVSSTWRLDSLAKGVAEYLRSKYVDLPDRFLVRGKIW</sequence>
<evidence type="ECO:0000313" key="4">
    <source>
        <dbReference type="Proteomes" id="UP000827549"/>
    </source>
</evidence>
<dbReference type="PANTHER" id="PTHR47585:SF1">
    <property type="entry name" value="DUF1446 DOMAIN-CONTAINING PROTEIN"/>
    <property type="match status" value="1"/>
</dbReference>
<evidence type="ECO:0008006" key="5">
    <source>
        <dbReference type="Google" id="ProtNLM"/>
    </source>
</evidence>
<accession>A0AAF0Y7W0</accession>
<dbReference type="Proteomes" id="UP000827549">
    <property type="component" value="Chromosome 4"/>
</dbReference>